<dbReference type="EnsemblPlants" id="Zm00001eb017820_T001">
    <property type="protein sequence ID" value="Zm00001eb017820_P001"/>
    <property type="gene ID" value="Zm00001eb017820"/>
</dbReference>
<accession>A0A804LKS3</accession>
<reference evidence="3" key="1">
    <citation type="submission" date="2015-12" db="EMBL/GenBank/DDBJ databases">
        <title>Update maize B73 reference genome by single molecule sequencing technologies.</title>
        <authorList>
            <consortium name="Maize Genome Sequencing Project"/>
            <person name="Ware D."/>
        </authorList>
    </citation>
    <scope>NUCLEOTIDE SEQUENCE [LARGE SCALE GENOMIC DNA]</scope>
    <source>
        <strain evidence="3">cv. B73</strain>
    </source>
</reference>
<name>A0A804LKS3_MAIZE</name>
<feature type="compositionally biased region" description="Polar residues" evidence="1">
    <location>
        <begin position="22"/>
        <end position="31"/>
    </location>
</feature>
<feature type="region of interest" description="Disordered" evidence="1">
    <location>
        <begin position="20"/>
        <end position="51"/>
    </location>
</feature>
<reference evidence="2" key="3">
    <citation type="submission" date="2021-05" db="UniProtKB">
        <authorList>
            <consortium name="EnsemblPlants"/>
        </authorList>
    </citation>
    <scope>IDENTIFICATION</scope>
    <source>
        <strain evidence="2">cv. B73</strain>
    </source>
</reference>
<keyword evidence="3" id="KW-1185">Reference proteome</keyword>
<dbReference type="AlphaFoldDB" id="A0A804LKS3"/>
<sequence>MKNSHLCPCCAIQGRRFRRPGSTHNLRSPGNSKAHVSASPSSSRPPPLFSGAEEEIPCALWNAQRTCGDPHTKHSSSTALLSKRYRLHPRCSMKFPKGYNNSNSLASSSGADIWYHGGTNFDRNSGGSFIATG</sequence>
<dbReference type="Gramene" id="Zm00001eb017820_T001">
    <property type="protein sequence ID" value="Zm00001eb017820_P001"/>
    <property type="gene ID" value="Zm00001eb017820"/>
</dbReference>
<dbReference type="Proteomes" id="UP000007305">
    <property type="component" value="Chromosome 1"/>
</dbReference>
<evidence type="ECO:0000313" key="2">
    <source>
        <dbReference type="EnsemblPlants" id="Zm00001eb017820_P001"/>
    </source>
</evidence>
<reference evidence="2" key="2">
    <citation type="submission" date="2019-07" db="EMBL/GenBank/DDBJ databases">
        <authorList>
            <person name="Seetharam A."/>
            <person name="Woodhouse M."/>
            <person name="Cannon E."/>
        </authorList>
    </citation>
    <scope>NUCLEOTIDE SEQUENCE [LARGE SCALE GENOMIC DNA]</scope>
    <source>
        <strain evidence="2">cv. B73</strain>
    </source>
</reference>
<evidence type="ECO:0000313" key="3">
    <source>
        <dbReference type="Proteomes" id="UP000007305"/>
    </source>
</evidence>
<proteinExistence type="predicted"/>
<protein>
    <submittedName>
        <fullName evidence="2">Uncharacterized protein</fullName>
    </submittedName>
</protein>
<organism evidence="2 3">
    <name type="scientific">Zea mays</name>
    <name type="common">Maize</name>
    <dbReference type="NCBI Taxonomy" id="4577"/>
    <lineage>
        <taxon>Eukaryota</taxon>
        <taxon>Viridiplantae</taxon>
        <taxon>Streptophyta</taxon>
        <taxon>Embryophyta</taxon>
        <taxon>Tracheophyta</taxon>
        <taxon>Spermatophyta</taxon>
        <taxon>Magnoliopsida</taxon>
        <taxon>Liliopsida</taxon>
        <taxon>Poales</taxon>
        <taxon>Poaceae</taxon>
        <taxon>PACMAD clade</taxon>
        <taxon>Panicoideae</taxon>
        <taxon>Andropogonodae</taxon>
        <taxon>Andropogoneae</taxon>
        <taxon>Tripsacinae</taxon>
        <taxon>Zea</taxon>
    </lineage>
</organism>
<dbReference type="InParanoid" id="A0A804LKS3"/>
<evidence type="ECO:0000256" key="1">
    <source>
        <dbReference type="SAM" id="MobiDB-lite"/>
    </source>
</evidence>